<gene>
    <name evidence="1" type="ORF">NDI79_06060</name>
</gene>
<keyword evidence="2" id="KW-1185">Reference proteome</keyword>
<dbReference type="Pfam" id="PF13646">
    <property type="entry name" value="HEAT_2"/>
    <property type="match status" value="1"/>
</dbReference>
<accession>A0ABU2FYZ2</accession>
<organism evidence="1 2">
    <name type="scientific">Halogeometricum luteum</name>
    <dbReference type="NCBI Taxonomy" id="2950537"/>
    <lineage>
        <taxon>Archaea</taxon>
        <taxon>Methanobacteriati</taxon>
        <taxon>Methanobacteriota</taxon>
        <taxon>Stenosarchaea group</taxon>
        <taxon>Halobacteria</taxon>
        <taxon>Halobacteriales</taxon>
        <taxon>Haloferacaceae</taxon>
        <taxon>Halogeometricum</taxon>
    </lineage>
</organism>
<evidence type="ECO:0000313" key="1">
    <source>
        <dbReference type="EMBL" id="MDS0293735.1"/>
    </source>
</evidence>
<dbReference type="InterPro" id="IPR016024">
    <property type="entry name" value="ARM-type_fold"/>
</dbReference>
<evidence type="ECO:0000313" key="2">
    <source>
        <dbReference type="Proteomes" id="UP001254813"/>
    </source>
</evidence>
<proteinExistence type="predicted"/>
<reference evidence="1 2" key="1">
    <citation type="submission" date="2022-06" db="EMBL/GenBank/DDBJ databases">
        <title>Halogeometricum sp. a new haloarchaeum isolate from saline soil.</title>
        <authorList>
            <person name="Strakova D."/>
            <person name="Galisteo C."/>
            <person name="Sanchez-Porro C."/>
            <person name="Ventosa A."/>
        </authorList>
    </citation>
    <scope>NUCLEOTIDE SEQUENCE [LARGE SCALE GENOMIC DNA]</scope>
    <source>
        <strain evidence="2">S3BR25-2</strain>
    </source>
</reference>
<comment type="caution">
    <text evidence="1">The sequence shown here is derived from an EMBL/GenBank/DDBJ whole genome shotgun (WGS) entry which is preliminary data.</text>
</comment>
<dbReference type="InterPro" id="IPR011989">
    <property type="entry name" value="ARM-like"/>
</dbReference>
<dbReference type="Gene3D" id="1.25.10.10">
    <property type="entry name" value="Leucine-rich Repeat Variant"/>
    <property type="match status" value="2"/>
</dbReference>
<dbReference type="RefSeq" id="WP_310927548.1">
    <property type="nucleotide sequence ID" value="NZ_JAMQOQ010000001.1"/>
</dbReference>
<dbReference type="SUPFAM" id="SSF48371">
    <property type="entry name" value="ARM repeat"/>
    <property type="match status" value="1"/>
</dbReference>
<dbReference type="EMBL" id="JAMQOQ010000001">
    <property type="protein sequence ID" value="MDS0293735.1"/>
    <property type="molecule type" value="Genomic_DNA"/>
</dbReference>
<name>A0ABU2FYZ2_9EURY</name>
<protein>
    <submittedName>
        <fullName evidence="1">HEAT repeat domain-containing protein</fullName>
    </submittedName>
</protein>
<sequence length="334" mass="36326">MEEPNQSALVERIPELIRNDARETATRGLDALREENAETRKLTLQTLRHLADDDPTAFSSLCASVAPFLTDDERPIRLTTAKLLVAVAEADPDAVVPVVPALADRLADEDEFYYVRARSAEALGYVALERPEEVNSPEVLADLRVGLSFDEPEVKEKLAKALEFVALGDPRRLRRQVSHLVEHADDENELVRYHLCTAAAVVGCEYPAALVDARAELRARLDDDSPFVRGRAAEALGVSVRDDTEGTPLPDAELADDEESFAAERARFALQAANSPSDSVEIAGDIGTVEGIRRTTDDAATEILSPETDGECSHCGLTLPENGPPMCPRCGVPY</sequence>
<dbReference type="Proteomes" id="UP001254813">
    <property type="component" value="Unassembled WGS sequence"/>
</dbReference>